<name>A0A4Z2ITV7_9TELE</name>
<dbReference type="Proteomes" id="UP000314294">
    <property type="component" value="Unassembled WGS sequence"/>
</dbReference>
<keyword evidence="2" id="KW-1185">Reference proteome</keyword>
<accession>A0A4Z2ITV7</accession>
<organism evidence="1 2">
    <name type="scientific">Liparis tanakae</name>
    <name type="common">Tanaka's snailfish</name>
    <dbReference type="NCBI Taxonomy" id="230148"/>
    <lineage>
        <taxon>Eukaryota</taxon>
        <taxon>Metazoa</taxon>
        <taxon>Chordata</taxon>
        <taxon>Craniata</taxon>
        <taxon>Vertebrata</taxon>
        <taxon>Euteleostomi</taxon>
        <taxon>Actinopterygii</taxon>
        <taxon>Neopterygii</taxon>
        <taxon>Teleostei</taxon>
        <taxon>Neoteleostei</taxon>
        <taxon>Acanthomorphata</taxon>
        <taxon>Eupercaria</taxon>
        <taxon>Perciformes</taxon>
        <taxon>Cottioidei</taxon>
        <taxon>Cottales</taxon>
        <taxon>Liparidae</taxon>
        <taxon>Liparis</taxon>
    </lineage>
</organism>
<gene>
    <name evidence="1" type="ORF">EYF80_008221</name>
</gene>
<sequence length="282" mass="31101">MFDWTHLRKYSRSFPVLVVPHLSDGAQKLPVAVHDDQERHDEAEDKQADDVRYAIRRLGRPVDRAGGPRTLWAIVAPAKERRHSPDEGVDPGQGDAQVDLLVVGGVRLSGRHHGAVALIGEDGQGDQGDDAYRVDRAHAYTGPYFYSPKRELAKPYHTHPPSPMSHLPCVLAAKLNGVPSTHTSKSLMEMLIRSRFMGDRSILKRQKSTSTSKLFISPKVPMMPRHTATTRFPVGVRVLRSEPPLRCPSPAAAAHRALLTPAQPLRLTLDTIIAVPVAQCRG</sequence>
<protein>
    <submittedName>
        <fullName evidence="1">Uncharacterized protein</fullName>
    </submittedName>
</protein>
<reference evidence="1 2" key="1">
    <citation type="submission" date="2019-03" db="EMBL/GenBank/DDBJ databases">
        <title>First draft genome of Liparis tanakae, snailfish: a comprehensive survey of snailfish specific genes.</title>
        <authorList>
            <person name="Kim W."/>
            <person name="Song I."/>
            <person name="Jeong J.-H."/>
            <person name="Kim D."/>
            <person name="Kim S."/>
            <person name="Ryu S."/>
            <person name="Song J.Y."/>
            <person name="Lee S.K."/>
        </authorList>
    </citation>
    <scope>NUCLEOTIDE SEQUENCE [LARGE SCALE GENOMIC DNA]</scope>
    <source>
        <tissue evidence="1">Muscle</tissue>
    </source>
</reference>
<dbReference type="AlphaFoldDB" id="A0A4Z2ITV7"/>
<evidence type="ECO:0000313" key="2">
    <source>
        <dbReference type="Proteomes" id="UP000314294"/>
    </source>
</evidence>
<proteinExistence type="predicted"/>
<dbReference type="EMBL" id="SRLO01000046">
    <property type="protein sequence ID" value="TNN81449.1"/>
    <property type="molecule type" value="Genomic_DNA"/>
</dbReference>
<evidence type="ECO:0000313" key="1">
    <source>
        <dbReference type="EMBL" id="TNN81449.1"/>
    </source>
</evidence>
<comment type="caution">
    <text evidence="1">The sequence shown here is derived from an EMBL/GenBank/DDBJ whole genome shotgun (WGS) entry which is preliminary data.</text>
</comment>